<evidence type="ECO:0000313" key="3">
    <source>
        <dbReference type="Proteomes" id="UP000240880"/>
    </source>
</evidence>
<dbReference type="Gene3D" id="3.90.420.10">
    <property type="entry name" value="Oxidoreductase, molybdopterin-binding domain"/>
    <property type="match status" value="1"/>
</dbReference>
<dbReference type="Proteomes" id="UP000240880">
    <property type="component" value="Unassembled WGS sequence"/>
</dbReference>
<feature type="domain" description="Oxidoreductase molybdopterin-binding" evidence="1">
    <location>
        <begin position="20"/>
        <end position="164"/>
    </location>
</feature>
<protein>
    <submittedName>
        <fullName evidence="2">Sulfite oxidase-like oxidoreductase</fullName>
    </submittedName>
</protein>
<dbReference type="InterPro" id="IPR000572">
    <property type="entry name" value="OxRdtase_Mopterin-bd_dom"/>
</dbReference>
<proteinExistence type="predicted"/>
<dbReference type="PANTHER" id="PTHR43032:SF4">
    <property type="entry name" value="OXIDOREDUCTASE MOLYBDOPTERIN-BINDING DOMAIN-CONTAINING PROTEIN"/>
    <property type="match status" value="1"/>
</dbReference>
<evidence type="ECO:0000313" key="2">
    <source>
        <dbReference type="EMBL" id="PSN84163.1"/>
    </source>
</evidence>
<gene>
    <name evidence="2" type="ORF">B9Q01_02200</name>
</gene>
<accession>A0A2R6ACX7</accession>
<dbReference type="Pfam" id="PF00174">
    <property type="entry name" value="Oxidored_molyb"/>
    <property type="match status" value="1"/>
</dbReference>
<dbReference type="InterPro" id="IPR036374">
    <property type="entry name" value="OxRdtase_Mopterin-bd_sf"/>
</dbReference>
<reference evidence="2 3" key="1">
    <citation type="submission" date="2017-04" db="EMBL/GenBank/DDBJ databases">
        <title>Novel microbial lineages endemic to geothermal iron-oxide mats fill important gaps in the evolutionary history of Archaea.</title>
        <authorList>
            <person name="Jay Z.J."/>
            <person name="Beam J.P."/>
            <person name="Dlakic M."/>
            <person name="Rusch D.B."/>
            <person name="Kozubal M.A."/>
            <person name="Inskeep W.P."/>
        </authorList>
    </citation>
    <scope>NUCLEOTIDE SEQUENCE [LARGE SCALE GENOMIC DNA]</scope>
    <source>
        <strain evidence="2">OSP_D</strain>
    </source>
</reference>
<sequence>MLPKGQFYSRNWILYSALGQPEVDIKNYRLRISGNVENPFSLTYEQLKEKATVEYTSDFHCVTKWSIKDVRWKGVSLRALLEEARPKGDSEWVVFLCLDGYSAPVPLEDALDERAIIAIEMNEKPLRPEQGFPARPFIPHLYGWKSAKWVTEVHVIRSYIDGYWERYGYHERGNVYLEERFKGQEWRKVKKSVAGTLKAQD</sequence>
<dbReference type="PANTHER" id="PTHR43032">
    <property type="entry name" value="PROTEIN-METHIONINE-SULFOXIDE REDUCTASE"/>
    <property type="match status" value="1"/>
</dbReference>
<name>A0A2R6ACX7_9ARCH</name>
<dbReference type="EMBL" id="NEXC01000007">
    <property type="protein sequence ID" value="PSN84163.1"/>
    <property type="molecule type" value="Genomic_DNA"/>
</dbReference>
<dbReference type="AlphaFoldDB" id="A0A2R6ACX7"/>
<dbReference type="CDD" id="cd02109">
    <property type="entry name" value="arch_bact_SO_family_Moco"/>
    <property type="match status" value="1"/>
</dbReference>
<evidence type="ECO:0000259" key="1">
    <source>
        <dbReference type="Pfam" id="PF00174"/>
    </source>
</evidence>
<organism evidence="2 3">
    <name type="scientific">Candidatus Marsarchaeota G1 archaeon OSP_D</name>
    <dbReference type="NCBI Taxonomy" id="1978155"/>
    <lineage>
        <taxon>Archaea</taxon>
        <taxon>Candidatus Marsarchaeota</taxon>
        <taxon>Candidatus Marsarchaeota group 1</taxon>
    </lineage>
</organism>
<dbReference type="SUPFAM" id="SSF56524">
    <property type="entry name" value="Oxidoreductase molybdopterin-binding domain"/>
    <property type="match status" value="1"/>
</dbReference>
<comment type="caution">
    <text evidence="2">The sequence shown here is derived from an EMBL/GenBank/DDBJ whole genome shotgun (WGS) entry which is preliminary data.</text>
</comment>